<organism evidence="1 2">
    <name type="scientific">Labilithrix luteola</name>
    <dbReference type="NCBI Taxonomy" id="1391654"/>
    <lineage>
        <taxon>Bacteria</taxon>
        <taxon>Pseudomonadati</taxon>
        <taxon>Myxococcota</taxon>
        <taxon>Polyangia</taxon>
        <taxon>Polyangiales</taxon>
        <taxon>Labilitrichaceae</taxon>
        <taxon>Labilithrix</taxon>
    </lineage>
</organism>
<reference evidence="1 2" key="1">
    <citation type="submission" date="2015-08" db="EMBL/GenBank/DDBJ databases">
        <authorList>
            <person name="Babu N.S."/>
            <person name="Beckwith C.J."/>
            <person name="Beseler K.G."/>
            <person name="Brison A."/>
            <person name="Carone J.V."/>
            <person name="Caskin T.P."/>
            <person name="Diamond M."/>
            <person name="Durham M.E."/>
            <person name="Foxe J.M."/>
            <person name="Go M."/>
            <person name="Henderson B.A."/>
            <person name="Jones I.B."/>
            <person name="McGettigan J.A."/>
            <person name="Micheletti S.J."/>
            <person name="Nasrallah M.E."/>
            <person name="Ortiz D."/>
            <person name="Piller C.R."/>
            <person name="Privatt S.R."/>
            <person name="Schneider S.L."/>
            <person name="Sharp S."/>
            <person name="Smith T.C."/>
            <person name="Stanton J.D."/>
            <person name="Ullery H.E."/>
            <person name="Wilson R.J."/>
            <person name="Serrano M.G."/>
            <person name="Buck G."/>
            <person name="Lee V."/>
            <person name="Wang Y."/>
            <person name="Carvalho R."/>
            <person name="Voegtly L."/>
            <person name="Shi R."/>
            <person name="Duckworth R."/>
            <person name="Johnson A."/>
            <person name="Loviza R."/>
            <person name="Walstead R."/>
            <person name="Shah Z."/>
            <person name="Kiflezghi M."/>
            <person name="Wade K."/>
            <person name="Ball S.L."/>
            <person name="Bradley K.W."/>
            <person name="Asai D.J."/>
            <person name="Bowman C.A."/>
            <person name="Russell D.A."/>
            <person name="Pope W.H."/>
            <person name="Jacobs-Sera D."/>
            <person name="Hendrix R.W."/>
            <person name="Hatfull G.F."/>
        </authorList>
    </citation>
    <scope>NUCLEOTIDE SEQUENCE [LARGE SCALE GENOMIC DNA]</scope>
    <source>
        <strain evidence="1 2">DSM 27648</strain>
    </source>
</reference>
<dbReference type="AlphaFoldDB" id="A0A0K1QBF2"/>
<accession>A0A0K1QBF2</accession>
<name>A0A0K1QBF2_9BACT</name>
<sequence>MMLQTAWRGLVWRDSLRCRDVVVVRERERGLAFARPSFEGFASSCGGGDGRE</sequence>
<evidence type="ECO:0000313" key="1">
    <source>
        <dbReference type="EMBL" id="AKV03116.1"/>
    </source>
</evidence>
<proteinExistence type="predicted"/>
<dbReference type="EMBL" id="CP012333">
    <property type="protein sequence ID" value="AKV03116.1"/>
    <property type="molecule type" value="Genomic_DNA"/>
</dbReference>
<evidence type="ECO:0000313" key="2">
    <source>
        <dbReference type="Proteomes" id="UP000064967"/>
    </source>
</evidence>
<protein>
    <submittedName>
        <fullName evidence="1">Uncharacterized protein</fullName>
    </submittedName>
</protein>
<dbReference type="KEGG" id="llu:AKJ09_09779"/>
<gene>
    <name evidence="1" type="ORF">AKJ09_09779</name>
</gene>
<dbReference type="Proteomes" id="UP000064967">
    <property type="component" value="Chromosome"/>
</dbReference>
<keyword evidence="2" id="KW-1185">Reference proteome</keyword>